<comment type="caution">
    <text evidence="3">The sequence shown here is derived from an EMBL/GenBank/DDBJ whole genome shotgun (WGS) entry which is preliminary data.</text>
</comment>
<evidence type="ECO:0000313" key="4">
    <source>
        <dbReference type="Proteomes" id="UP001549251"/>
    </source>
</evidence>
<keyword evidence="1" id="KW-0812">Transmembrane</keyword>
<gene>
    <name evidence="3" type="ORF">ABIE04_000147</name>
</gene>
<organism evidence="3 4">
    <name type="scientific">Rhodanobacter soli</name>
    <dbReference type="NCBI Taxonomy" id="590609"/>
    <lineage>
        <taxon>Bacteria</taxon>
        <taxon>Pseudomonadati</taxon>
        <taxon>Pseudomonadota</taxon>
        <taxon>Gammaproteobacteria</taxon>
        <taxon>Lysobacterales</taxon>
        <taxon>Rhodanobacteraceae</taxon>
        <taxon>Rhodanobacter</taxon>
    </lineage>
</organism>
<evidence type="ECO:0000256" key="2">
    <source>
        <dbReference type="SAM" id="SignalP"/>
    </source>
</evidence>
<evidence type="ECO:0000313" key="3">
    <source>
        <dbReference type="EMBL" id="MET4567820.1"/>
    </source>
</evidence>
<feature type="signal peptide" evidence="2">
    <location>
        <begin position="1"/>
        <end position="19"/>
    </location>
</feature>
<protein>
    <submittedName>
        <fullName evidence="3">Uncharacterized protein</fullName>
    </submittedName>
</protein>
<dbReference type="RefSeq" id="WP_354546690.1">
    <property type="nucleotide sequence ID" value="NZ_JBEPSD010000001.1"/>
</dbReference>
<accession>A0ABV2PS39</accession>
<dbReference type="Proteomes" id="UP001549251">
    <property type="component" value="Unassembled WGS sequence"/>
</dbReference>
<name>A0ABV2PS39_9GAMM</name>
<feature type="chain" id="PRO_5045532371" evidence="2">
    <location>
        <begin position="20"/>
        <end position="197"/>
    </location>
</feature>
<feature type="transmembrane region" description="Helical" evidence="1">
    <location>
        <begin position="122"/>
        <end position="142"/>
    </location>
</feature>
<feature type="transmembrane region" description="Helical" evidence="1">
    <location>
        <begin position="162"/>
        <end position="185"/>
    </location>
</feature>
<sequence>MFVVLLGLFGLGAVTYAPAARADGTIPTGCSLVSGVIVCSDGSIGSNGSTCVTVKGSTQQTCLTGSGTLTTAPLGSLGRGFGKVTGMPAQTTGTGWLSRITGWLSYAFNTFFAAIAQFFKDLVTYAFASVLGVVALAIASIPVPDWIANNSMGNLLGQAGPIAGFFMAKLQIPAALALIGAGYAFRLLRKFLTLFQW</sequence>
<keyword evidence="4" id="KW-1185">Reference proteome</keyword>
<keyword evidence="1" id="KW-1133">Transmembrane helix</keyword>
<feature type="transmembrane region" description="Helical" evidence="1">
    <location>
        <begin position="96"/>
        <end position="115"/>
    </location>
</feature>
<reference evidence="3 4" key="1">
    <citation type="submission" date="2024-06" db="EMBL/GenBank/DDBJ databases">
        <title>Sorghum-associated microbial communities from plants grown in Nebraska, USA.</title>
        <authorList>
            <person name="Schachtman D."/>
        </authorList>
    </citation>
    <scope>NUCLEOTIDE SEQUENCE [LARGE SCALE GENOMIC DNA]</scope>
    <source>
        <strain evidence="3 4">1757</strain>
    </source>
</reference>
<proteinExistence type="predicted"/>
<evidence type="ECO:0000256" key="1">
    <source>
        <dbReference type="SAM" id="Phobius"/>
    </source>
</evidence>
<keyword evidence="1" id="KW-0472">Membrane</keyword>
<dbReference type="EMBL" id="JBEPSD010000001">
    <property type="protein sequence ID" value="MET4567820.1"/>
    <property type="molecule type" value="Genomic_DNA"/>
</dbReference>
<keyword evidence="2" id="KW-0732">Signal</keyword>